<sequence length="219" mass="25349">MRAFISYSSKQIELAQEIKNFLKTIDIDSFVANDDLRTASDWKKMIVKELSASDIFIPILTLDFKQSEWCSQELGIAFIRKKKIIPISLDGCKPYGFINNLQARSIKEYGVDLIISEGLLEYKIDNGGLGFAELLKKSGLFRYSEKIFKILQPYYSILGKESLNKIIEYSISNSQVWAATECANNYIPVLLKERKKDIDPLLYKKIQYQIEQQEWYKEG</sequence>
<feature type="domain" description="TIR" evidence="1">
    <location>
        <begin position="1"/>
        <end position="113"/>
    </location>
</feature>
<keyword evidence="2" id="KW-0675">Receptor</keyword>
<name>A0A7C3I7M8_9SPIR</name>
<comment type="caution">
    <text evidence="2">The sequence shown here is derived from an EMBL/GenBank/DDBJ whole genome shotgun (WGS) entry which is preliminary data.</text>
</comment>
<dbReference type="PROSITE" id="PS50104">
    <property type="entry name" value="TIR"/>
    <property type="match status" value="1"/>
</dbReference>
<evidence type="ECO:0000259" key="1">
    <source>
        <dbReference type="PROSITE" id="PS50104"/>
    </source>
</evidence>
<dbReference type="Pfam" id="PF13676">
    <property type="entry name" value="TIR_2"/>
    <property type="match status" value="1"/>
</dbReference>
<dbReference type="Gene3D" id="3.40.50.10140">
    <property type="entry name" value="Toll/interleukin-1 receptor homology (TIR) domain"/>
    <property type="match status" value="1"/>
</dbReference>
<gene>
    <name evidence="2" type="ORF">ENS59_10190</name>
</gene>
<dbReference type="InterPro" id="IPR000157">
    <property type="entry name" value="TIR_dom"/>
</dbReference>
<dbReference type="AlphaFoldDB" id="A0A7C3I7M8"/>
<evidence type="ECO:0000313" key="2">
    <source>
        <dbReference type="EMBL" id="HFH29862.1"/>
    </source>
</evidence>
<dbReference type="GO" id="GO:0007165">
    <property type="term" value="P:signal transduction"/>
    <property type="evidence" value="ECO:0007669"/>
    <property type="project" value="InterPro"/>
</dbReference>
<accession>A0A7C3I7M8</accession>
<reference evidence="2" key="1">
    <citation type="journal article" date="2020" name="mSystems">
        <title>Genome- and Community-Level Interaction Insights into Carbon Utilization and Element Cycling Functions of Hydrothermarchaeota in Hydrothermal Sediment.</title>
        <authorList>
            <person name="Zhou Z."/>
            <person name="Liu Y."/>
            <person name="Xu W."/>
            <person name="Pan J."/>
            <person name="Luo Z.H."/>
            <person name="Li M."/>
        </authorList>
    </citation>
    <scope>NUCLEOTIDE SEQUENCE [LARGE SCALE GENOMIC DNA]</scope>
    <source>
        <strain evidence="2">SpSt-503</strain>
    </source>
</reference>
<protein>
    <submittedName>
        <fullName evidence="2">Toll/interleukin-1 receptor domain-containing protein</fullName>
    </submittedName>
</protein>
<dbReference type="EMBL" id="DSVL01000312">
    <property type="protein sequence ID" value="HFH29862.1"/>
    <property type="molecule type" value="Genomic_DNA"/>
</dbReference>
<dbReference type="InterPro" id="IPR035897">
    <property type="entry name" value="Toll_tir_struct_dom_sf"/>
</dbReference>
<dbReference type="SMART" id="SM00255">
    <property type="entry name" value="TIR"/>
    <property type="match status" value="1"/>
</dbReference>
<organism evidence="2">
    <name type="scientific">Gracilinema caldarium</name>
    <dbReference type="NCBI Taxonomy" id="215591"/>
    <lineage>
        <taxon>Bacteria</taxon>
        <taxon>Pseudomonadati</taxon>
        <taxon>Spirochaetota</taxon>
        <taxon>Spirochaetia</taxon>
        <taxon>Spirochaetales</taxon>
        <taxon>Breznakiellaceae</taxon>
        <taxon>Gracilinema</taxon>
    </lineage>
</organism>
<proteinExistence type="predicted"/>
<dbReference type="SUPFAM" id="SSF52200">
    <property type="entry name" value="Toll/Interleukin receptor TIR domain"/>
    <property type="match status" value="1"/>
</dbReference>